<keyword evidence="3" id="KW-0539">Nucleus</keyword>
<feature type="region of interest" description="Disordered" evidence="5">
    <location>
        <begin position="204"/>
        <end position="272"/>
    </location>
</feature>
<dbReference type="eggNOG" id="ENOG502S92Z">
    <property type="taxonomic scope" value="Eukaryota"/>
</dbReference>
<proteinExistence type="predicted"/>
<dbReference type="EMBL" id="AMGY01000007">
    <property type="protein sequence ID" value="EXJ80057.1"/>
    <property type="molecule type" value="Genomic_DNA"/>
</dbReference>
<dbReference type="GO" id="GO:0006281">
    <property type="term" value="P:DNA repair"/>
    <property type="evidence" value="ECO:0007669"/>
    <property type="project" value="InterPro"/>
</dbReference>
<feature type="coiled-coil region" evidence="4">
    <location>
        <begin position="18"/>
        <end position="84"/>
    </location>
</feature>
<keyword evidence="2" id="KW-0227">DNA damage</keyword>
<gene>
    <name evidence="7" type="ORF">A1O3_08343</name>
</gene>
<evidence type="ECO:0000256" key="2">
    <source>
        <dbReference type="ARBA" id="ARBA00022763"/>
    </source>
</evidence>
<protein>
    <recommendedName>
        <fullName evidence="6">DNA endonuclease activator Ctp1 C-terminal domain-containing protein</fullName>
    </recommendedName>
</protein>
<comment type="caution">
    <text evidence="7">The sequence shown here is derived from an EMBL/GenBank/DDBJ whole genome shotgun (WGS) entry which is preliminary data.</text>
</comment>
<dbReference type="InterPro" id="IPR013882">
    <property type="entry name" value="Ctp1_C"/>
</dbReference>
<dbReference type="RefSeq" id="XP_007736631.1">
    <property type="nucleotide sequence ID" value="XM_007738441.1"/>
</dbReference>
<dbReference type="GeneID" id="19172431"/>
<feature type="region of interest" description="Disordered" evidence="5">
    <location>
        <begin position="390"/>
        <end position="426"/>
    </location>
</feature>
<name>W9XHQ6_9EURO</name>
<feature type="compositionally biased region" description="Polar residues" evidence="5">
    <location>
        <begin position="218"/>
        <end position="237"/>
    </location>
</feature>
<reference evidence="7 8" key="1">
    <citation type="submission" date="2013-03" db="EMBL/GenBank/DDBJ databases">
        <title>The Genome Sequence of Capronia epimyces CBS 606.96.</title>
        <authorList>
            <consortium name="The Broad Institute Genomics Platform"/>
            <person name="Cuomo C."/>
            <person name="de Hoog S."/>
            <person name="Gorbushina A."/>
            <person name="Walker B."/>
            <person name="Young S.K."/>
            <person name="Zeng Q."/>
            <person name="Gargeya S."/>
            <person name="Fitzgerald M."/>
            <person name="Haas B."/>
            <person name="Abouelleil A."/>
            <person name="Allen A.W."/>
            <person name="Alvarado L."/>
            <person name="Arachchi H.M."/>
            <person name="Berlin A.M."/>
            <person name="Chapman S.B."/>
            <person name="Gainer-Dewar J."/>
            <person name="Goldberg J."/>
            <person name="Griggs A."/>
            <person name="Gujja S."/>
            <person name="Hansen M."/>
            <person name="Howarth C."/>
            <person name="Imamovic A."/>
            <person name="Ireland A."/>
            <person name="Larimer J."/>
            <person name="McCowan C."/>
            <person name="Murphy C."/>
            <person name="Pearson M."/>
            <person name="Poon T.W."/>
            <person name="Priest M."/>
            <person name="Roberts A."/>
            <person name="Saif S."/>
            <person name="Shea T."/>
            <person name="Sisk P."/>
            <person name="Sykes S."/>
            <person name="Wortman J."/>
            <person name="Nusbaum C."/>
            <person name="Birren B."/>
        </authorList>
    </citation>
    <scope>NUCLEOTIDE SEQUENCE [LARGE SCALE GENOMIC DNA]</scope>
    <source>
        <strain evidence="7 8">CBS 606.96</strain>
    </source>
</reference>
<feature type="domain" description="DNA endonuclease activator Ctp1 C-terminal" evidence="6">
    <location>
        <begin position="298"/>
        <end position="407"/>
    </location>
</feature>
<evidence type="ECO:0000313" key="8">
    <source>
        <dbReference type="Proteomes" id="UP000019478"/>
    </source>
</evidence>
<evidence type="ECO:0000256" key="1">
    <source>
        <dbReference type="ARBA" id="ARBA00004123"/>
    </source>
</evidence>
<keyword evidence="4" id="KW-0175">Coiled coil</keyword>
<evidence type="ECO:0000256" key="4">
    <source>
        <dbReference type="SAM" id="Coils"/>
    </source>
</evidence>
<dbReference type="Pfam" id="PF08573">
    <property type="entry name" value="SAE2"/>
    <property type="match status" value="1"/>
</dbReference>
<evidence type="ECO:0000256" key="3">
    <source>
        <dbReference type="ARBA" id="ARBA00023242"/>
    </source>
</evidence>
<dbReference type="OrthoDB" id="5801062at2759"/>
<dbReference type="HOGENOM" id="CLU_035435_0_0_1"/>
<feature type="compositionally biased region" description="Basic and acidic residues" evidence="5">
    <location>
        <begin position="407"/>
        <end position="426"/>
    </location>
</feature>
<feature type="region of interest" description="Disordered" evidence="5">
    <location>
        <begin position="103"/>
        <end position="159"/>
    </location>
</feature>
<dbReference type="GO" id="GO:0005634">
    <property type="term" value="C:nucleus"/>
    <property type="evidence" value="ECO:0007669"/>
    <property type="project" value="UniProtKB-SubCell"/>
</dbReference>
<feature type="compositionally biased region" description="Basic and acidic residues" evidence="5">
    <location>
        <begin position="126"/>
        <end position="137"/>
    </location>
</feature>
<keyword evidence="8" id="KW-1185">Reference proteome</keyword>
<comment type="subcellular location">
    <subcellularLocation>
        <location evidence="1">Nucleus</location>
    </subcellularLocation>
</comment>
<accession>W9XHQ6</accession>
<dbReference type="AlphaFoldDB" id="W9XHQ6"/>
<evidence type="ECO:0000259" key="6">
    <source>
        <dbReference type="Pfam" id="PF08573"/>
    </source>
</evidence>
<evidence type="ECO:0000256" key="5">
    <source>
        <dbReference type="SAM" id="MobiDB-lite"/>
    </source>
</evidence>
<organism evidence="7 8">
    <name type="scientific">Capronia epimyces CBS 606.96</name>
    <dbReference type="NCBI Taxonomy" id="1182542"/>
    <lineage>
        <taxon>Eukaryota</taxon>
        <taxon>Fungi</taxon>
        <taxon>Dikarya</taxon>
        <taxon>Ascomycota</taxon>
        <taxon>Pezizomycotina</taxon>
        <taxon>Eurotiomycetes</taxon>
        <taxon>Chaetothyriomycetidae</taxon>
        <taxon>Chaetothyriales</taxon>
        <taxon>Herpotrichiellaceae</taxon>
        <taxon>Capronia</taxon>
    </lineage>
</organism>
<evidence type="ECO:0000313" key="7">
    <source>
        <dbReference type="EMBL" id="EXJ80057.1"/>
    </source>
</evidence>
<dbReference type="STRING" id="1182542.W9XHQ6"/>
<sequence length="442" mass="49638">MSTLPSPTGTLVLALCQTEALQRRAKQSIETIERLQFENEKLKREVKELRQARRDETPNLSAQLDQLFRQDAEKQAEIDELKLKLRLIQARERKWRLQNHCISSPTISSDEPEASTPASVSRKRPRSENPDAQRPLREISANAAPSHPPPRSKRLSDRGADAIPAVAEDGEDYHRSRSDITTGQVFEDDQANCPRHRLQALLSAPAPVTPLLPRPDRSFSTASTAPSRVQEKTSSPLQPAAEANPAGNGSARLQRLPGRSKKPVAPEDDEPFRARPVSRLNRSHFRINPMYTGGYDYAYDENFCGREARMGHSGCTRAECCGDKFKALAATLPVENDISEDDLLLEFLGPGSEANIQALTPLAREKLIHEARSKRLANLYGKMHRAAFNRPQSPPGYWDTDMPGTQEEQHNREKARLGEREEVESRYQDAMKGNGRWLFADE</sequence>
<dbReference type="Proteomes" id="UP000019478">
    <property type="component" value="Unassembled WGS sequence"/>
</dbReference>